<evidence type="ECO:0000256" key="1">
    <source>
        <dbReference type="ARBA" id="ARBA00022485"/>
    </source>
</evidence>
<keyword evidence="1" id="KW-0004">4Fe-4S</keyword>
<reference evidence="3 4" key="1">
    <citation type="journal article" date="2020" name="J Geophys Res Biogeosci">
        <title>Magnetotaxis as an Adaptation to Enable Bacterial Shuttling of Microbial Sulfur and Sulfur Cycling Across Aquatic Oxic#Anoxic Interfaces.</title>
        <authorList>
            <person name="Li J."/>
            <person name="Liu P."/>
            <person name="Wang J."/>
            <person name="Roberts A.P."/>
            <person name="Pan Y."/>
        </authorList>
    </citation>
    <scope>NUCLEOTIDE SEQUENCE [LARGE SCALE GENOMIC DNA]</scope>
    <source>
        <strain evidence="3 4">MYR-1_YQ</strain>
    </source>
</reference>
<keyword evidence="1" id="KW-0408">Iron</keyword>
<keyword evidence="1" id="KW-0479">Metal-binding</keyword>
<sequence>LCHALQRIMVRPYYLYQCDPVNSVEHFRTSIWKGIDILEQMRGFTGGLCIPTFVVDAPGGGGKVPLQPFYLLSASDDEVILRNYEGMIIRYHNPIDKEQKDVPVRQPKGSKLPVDTARYKRRKQKTLFTPEAK</sequence>
<evidence type="ECO:0000313" key="4">
    <source>
        <dbReference type="Proteomes" id="UP001196980"/>
    </source>
</evidence>
<dbReference type="Gene3D" id="6.20.120.40">
    <property type="match status" value="1"/>
</dbReference>
<dbReference type="InterPro" id="IPR025895">
    <property type="entry name" value="LAM_C_dom"/>
</dbReference>
<name>A0ABS6S4G9_9BACT</name>
<keyword evidence="4" id="KW-1185">Reference proteome</keyword>
<protein>
    <submittedName>
        <fullName evidence="3">Lysine 2,3-aminomutase</fullName>
    </submittedName>
</protein>
<dbReference type="PANTHER" id="PTHR30538:SF0">
    <property type="entry name" value="L-LYSINE 2,3-AMINOMUTASE AQ_1632-RELATED"/>
    <property type="match status" value="1"/>
</dbReference>
<comment type="caution">
    <text evidence="3">The sequence shown here is derived from an EMBL/GenBank/DDBJ whole genome shotgun (WGS) entry which is preliminary data.</text>
</comment>
<dbReference type="Proteomes" id="UP001196980">
    <property type="component" value="Unassembled WGS sequence"/>
</dbReference>
<proteinExistence type="predicted"/>
<evidence type="ECO:0000313" key="3">
    <source>
        <dbReference type="EMBL" id="MBV6343741.1"/>
    </source>
</evidence>
<feature type="non-terminal residue" evidence="3">
    <location>
        <position position="1"/>
    </location>
</feature>
<evidence type="ECO:0000259" key="2">
    <source>
        <dbReference type="Pfam" id="PF12544"/>
    </source>
</evidence>
<dbReference type="InterPro" id="IPR003739">
    <property type="entry name" value="Lys_aminomutase/Glu_NH3_mut"/>
</dbReference>
<organism evidence="3 4">
    <name type="scientific">Candidatus Magnetobacterium casense</name>
    <dbReference type="NCBI Taxonomy" id="1455061"/>
    <lineage>
        <taxon>Bacteria</taxon>
        <taxon>Pseudomonadati</taxon>
        <taxon>Nitrospirota</taxon>
        <taxon>Thermodesulfovibrionia</taxon>
        <taxon>Thermodesulfovibrionales</taxon>
        <taxon>Candidatus Magnetobacteriaceae</taxon>
        <taxon>Candidatus Magnetobacterium</taxon>
    </lineage>
</organism>
<dbReference type="Pfam" id="PF12544">
    <property type="entry name" value="LAM_C"/>
    <property type="match status" value="1"/>
</dbReference>
<dbReference type="PANTHER" id="PTHR30538">
    <property type="entry name" value="LYSINE 2,3-AMINOMUTASE-RELATED"/>
    <property type="match status" value="1"/>
</dbReference>
<dbReference type="EMBL" id="JABXWD010000781">
    <property type="protein sequence ID" value="MBV6343741.1"/>
    <property type="molecule type" value="Genomic_DNA"/>
</dbReference>
<gene>
    <name evidence="3" type="ORF">HWQ67_19415</name>
</gene>
<accession>A0ABS6S4G9</accession>
<dbReference type="InterPro" id="IPR013785">
    <property type="entry name" value="Aldolase_TIM"/>
</dbReference>
<keyword evidence="1" id="KW-0411">Iron-sulfur</keyword>
<feature type="domain" description="Lysine-2,3-aminomutase C-terminal" evidence="2">
    <location>
        <begin position="38"/>
        <end position="97"/>
    </location>
</feature>
<dbReference type="Gene3D" id="3.20.20.70">
    <property type="entry name" value="Aldolase class I"/>
    <property type="match status" value="1"/>
</dbReference>